<protein>
    <recommendedName>
        <fullName evidence="3">BLOC-1-related complex subunit 5</fullName>
    </recommendedName>
</protein>
<gene>
    <name evidence="7" type="ORF">O0I10_002053</name>
</gene>
<accession>A0AAD7XYX6</accession>
<evidence type="ECO:0000256" key="6">
    <source>
        <dbReference type="ARBA" id="ARBA00023288"/>
    </source>
</evidence>
<dbReference type="RefSeq" id="XP_058347272.1">
    <property type="nucleotide sequence ID" value="XM_058482141.1"/>
</dbReference>
<organism evidence="7 8">
    <name type="scientific">Lichtheimia ornata</name>
    <dbReference type="NCBI Taxonomy" id="688661"/>
    <lineage>
        <taxon>Eukaryota</taxon>
        <taxon>Fungi</taxon>
        <taxon>Fungi incertae sedis</taxon>
        <taxon>Mucoromycota</taxon>
        <taxon>Mucoromycotina</taxon>
        <taxon>Mucoromycetes</taxon>
        <taxon>Mucorales</taxon>
        <taxon>Lichtheimiaceae</taxon>
        <taxon>Lichtheimia</taxon>
    </lineage>
</organism>
<dbReference type="GO" id="GO:0099078">
    <property type="term" value="C:BORC complex"/>
    <property type="evidence" value="ECO:0007669"/>
    <property type="project" value="TreeGrafter"/>
</dbReference>
<evidence type="ECO:0000256" key="3">
    <source>
        <dbReference type="ARBA" id="ARBA00022300"/>
    </source>
</evidence>
<evidence type="ECO:0000256" key="4">
    <source>
        <dbReference type="ARBA" id="ARBA00023136"/>
    </source>
</evidence>
<dbReference type="EMBL" id="JARTCD010000005">
    <property type="protein sequence ID" value="KAJ8662359.1"/>
    <property type="molecule type" value="Genomic_DNA"/>
</dbReference>
<dbReference type="GO" id="GO:0032418">
    <property type="term" value="P:lysosome localization"/>
    <property type="evidence" value="ECO:0007669"/>
    <property type="project" value="InterPro"/>
</dbReference>
<reference evidence="7 8" key="1">
    <citation type="submission" date="2023-03" db="EMBL/GenBank/DDBJ databases">
        <title>Genome sequence of Lichtheimia ornata CBS 291.66.</title>
        <authorList>
            <person name="Mohabir J.T."/>
            <person name="Shea T.P."/>
            <person name="Kurbessoian T."/>
            <person name="Berby B."/>
            <person name="Fontaine J."/>
            <person name="Livny J."/>
            <person name="Gnirke A."/>
            <person name="Stajich J.E."/>
            <person name="Cuomo C.A."/>
        </authorList>
    </citation>
    <scope>NUCLEOTIDE SEQUENCE [LARGE SCALE GENOMIC DNA]</scope>
    <source>
        <strain evidence="7">CBS 291.66</strain>
    </source>
</reference>
<dbReference type="InterPro" id="IPR018780">
    <property type="entry name" value="TBORCS5"/>
</dbReference>
<keyword evidence="6" id="KW-0449">Lipoprotein</keyword>
<keyword evidence="4" id="KW-0472">Membrane</keyword>
<dbReference type="GO" id="GO:0072384">
    <property type="term" value="P:organelle transport along microtubule"/>
    <property type="evidence" value="ECO:0007669"/>
    <property type="project" value="TreeGrafter"/>
</dbReference>
<evidence type="ECO:0000313" key="8">
    <source>
        <dbReference type="Proteomes" id="UP001234581"/>
    </source>
</evidence>
<comment type="similarity">
    <text evidence="2">Belongs to the BORCS5 family.</text>
</comment>
<sequence length="248" mass="27173">MGQDQSTQKHDRLHDITEADMALSSEASSVIDGSLARHAVAGDDGGSDKGVIQVVHGTGDDGQEEEIVRLQQVKRFTPLVRENDRGFGLDGLLGIAVGSRSSSSNASQEQTNRMEIDPEPLADTLFRLYQHTELYKSKMCERQKGLHDRIQYAERLSQQTTQALILALNQAKNANERIPEIKALTTHAEKAQGSAKKIMEGLNNINSHLASDDQLDNAALETRWPVLSPLLNTTVDANNIESTMDVSS</sequence>
<name>A0AAD7XYX6_9FUNG</name>
<keyword evidence="8" id="KW-1185">Reference proteome</keyword>
<comment type="caution">
    <text evidence="7">The sequence shown here is derived from an EMBL/GenBank/DDBJ whole genome shotgun (WGS) entry which is preliminary data.</text>
</comment>
<dbReference type="PANTHER" id="PTHR31634">
    <property type="entry name" value="BLOC-1-RELATED COMPLEX SUBUNIT 5"/>
    <property type="match status" value="1"/>
</dbReference>
<dbReference type="GeneID" id="83209471"/>
<evidence type="ECO:0000313" key="7">
    <source>
        <dbReference type="EMBL" id="KAJ8662359.1"/>
    </source>
</evidence>
<dbReference type="AlphaFoldDB" id="A0AAD7XYX6"/>
<proteinExistence type="inferred from homology"/>
<evidence type="ECO:0000256" key="2">
    <source>
        <dbReference type="ARBA" id="ARBA00010235"/>
    </source>
</evidence>
<keyword evidence="5" id="KW-0458">Lysosome</keyword>
<evidence type="ECO:0000256" key="1">
    <source>
        <dbReference type="ARBA" id="ARBA00004122"/>
    </source>
</evidence>
<evidence type="ECO:0000256" key="5">
    <source>
        <dbReference type="ARBA" id="ARBA00023228"/>
    </source>
</evidence>
<dbReference type="PANTHER" id="PTHR31634:SF2">
    <property type="entry name" value="BLOC-1-RELATED COMPLEX SUBUNIT 5"/>
    <property type="match status" value="1"/>
</dbReference>
<dbReference type="Proteomes" id="UP001234581">
    <property type="component" value="Unassembled WGS sequence"/>
</dbReference>
<comment type="subcellular location">
    <subcellularLocation>
        <location evidence="1">Lysosome membrane</location>
        <topology evidence="1">Lipid-anchor</topology>
        <orientation evidence="1">Cytoplasmic side</orientation>
    </subcellularLocation>
</comment>